<dbReference type="AlphaFoldDB" id="A0A939K5I2"/>
<comment type="caution">
    <text evidence="2">The sequence shown here is derived from an EMBL/GenBank/DDBJ whole genome shotgun (WGS) entry which is preliminary data.</text>
</comment>
<evidence type="ECO:0000313" key="2">
    <source>
        <dbReference type="EMBL" id="MBO0937793.1"/>
    </source>
</evidence>
<evidence type="ECO:0000313" key="3">
    <source>
        <dbReference type="Proteomes" id="UP000664034"/>
    </source>
</evidence>
<dbReference type="Gene3D" id="3.40.50.1110">
    <property type="entry name" value="SGNH hydrolase"/>
    <property type="match status" value="1"/>
</dbReference>
<dbReference type="InterPro" id="IPR013830">
    <property type="entry name" value="SGNH_hydro"/>
</dbReference>
<organism evidence="2 3">
    <name type="scientific">Fibrella rubiginis</name>
    <dbReference type="NCBI Taxonomy" id="2817060"/>
    <lineage>
        <taxon>Bacteria</taxon>
        <taxon>Pseudomonadati</taxon>
        <taxon>Bacteroidota</taxon>
        <taxon>Cytophagia</taxon>
        <taxon>Cytophagales</taxon>
        <taxon>Spirosomataceae</taxon>
        <taxon>Fibrella</taxon>
    </lineage>
</organism>
<dbReference type="InterPro" id="IPR036514">
    <property type="entry name" value="SGNH_hydro_sf"/>
</dbReference>
<dbReference type="GO" id="GO:0004622">
    <property type="term" value="F:phosphatidylcholine lysophospholipase activity"/>
    <property type="evidence" value="ECO:0007669"/>
    <property type="project" value="TreeGrafter"/>
</dbReference>
<dbReference type="SUPFAM" id="SSF52266">
    <property type="entry name" value="SGNH hydrolase"/>
    <property type="match status" value="1"/>
</dbReference>
<name>A0A939K5I2_9BACT</name>
<dbReference type="Pfam" id="PF13472">
    <property type="entry name" value="Lipase_GDSL_2"/>
    <property type="match status" value="1"/>
</dbReference>
<sequence length="288" mass="32565">MWYVVIGIFLGLPVGVYLMLRRKLLTHRPENYPDTAQKLADKQVVVCAGDSITHGNTGVNYVDMLTDMFATGPWQFFNAGRNADLTYTLLDRLDDIIQLQPDVVTVLIGTNDVNATLSPWRLNEYRDIKRIAPDVTPDFDSFQANYRLIVDRLQTGTSAQLALASLPVMGEDLTHEANQKADRYSLFIRQLCDEKEITYLPVREAMKAYLAQFSTGRRYGYEASRRLLTASVARHYVLGHSWNRICVGNGNRLTQDMLHFNSVGARLIANTIVPFLHTSLHLQPTTSL</sequence>
<proteinExistence type="predicted"/>
<dbReference type="Proteomes" id="UP000664034">
    <property type="component" value="Unassembled WGS sequence"/>
</dbReference>
<dbReference type="PANTHER" id="PTHR30383">
    <property type="entry name" value="THIOESTERASE 1/PROTEASE 1/LYSOPHOSPHOLIPASE L1"/>
    <property type="match status" value="1"/>
</dbReference>
<reference evidence="2" key="1">
    <citation type="submission" date="2021-03" db="EMBL/GenBank/DDBJ databases">
        <title>Fibrella sp. HMF5335 genome sequencing and assembly.</title>
        <authorList>
            <person name="Kang H."/>
            <person name="Kim H."/>
            <person name="Bae S."/>
            <person name="Joh K."/>
        </authorList>
    </citation>
    <scope>NUCLEOTIDE SEQUENCE</scope>
    <source>
        <strain evidence="2">HMF5335</strain>
    </source>
</reference>
<dbReference type="RefSeq" id="WP_207365339.1">
    <property type="nucleotide sequence ID" value="NZ_JAFMYV010000007.1"/>
</dbReference>
<keyword evidence="3" id="KW-1185">Reference proteome</keyword>
<dbReference type="EMBL" id="JAFMYV010000007">
    <property type="protein sequence ID" value="MBO0937793.1"/>
    <property type="molecule type" value="Genomic_DNA"/>
</dbReference>
<evidence type="ECO:0000259" key="1">
    <source>
        <dbReference type="Pfam" id="PF13472"/>
    </source>
</evidence>
<protein>
    <recommendedName>
        <fullName evidence="1">SGNH hydrolase-type esterase domain-containing protein</fullName>
    </recommendedName>
</protein>
<gene>
    <name evidence="2" type="ORF">J2I47_14635</name>
</gene>
<accession>A0A939K5I2</accession>
<dbReference type="PANTHER" id="PTHR30383:SF5">
    <property type="entry name" value="SGNH HYDROLASE-TYPE ESTERASE DOMAIN-CONTAINING PROTEIN"/>
    <property type="match status" value="1"/>
</dbReference>
<dbReference type="InterPro" id="IPR051532">
    <property type="entry name" value="Ester_Hydrolysis_Enzymes"/>
</dbReference>
<feature type="domain" description="SGNH hydrolase-type esterase" evidence="1">
    <location>
        <begin position="47"/>
        <end position="217"/>
    </location>
</feature>